<reference evidence="1" key="1">
    <citation type="submission" date="2019-10" db="EMBL/GenBank/DDBJ databases">
        <authorList>
            <consortium name="DOE Joint Genome Institute"/>
            <person name="Kuo A."/>
            <person name="Miyauchi S."/>
            <person name="Kiss E."/>
            <person name="Drula E."/>
            <person name="Kohler A."/>
            <person name="Sanchez-Garcia M."/>
            <person name="Andreopoulos B."/>
            <person name="Barry K.W."/>
            <person name="Bonito G."/>
            <person name="Buee M."/>
            <person name="Carver A."/>
            <person name="Chen C."/>
            <person name="Cichocki N."/>
            <person name="Clum A."/>
            <person name="Culley D."/>
            <person name="Crous P.W."/>
            <person name="Fauchery L."/>
            <person name="Girlanda M."/>
            <person name="Hayes R."/>
            <person name="Keri Z."/>
            <person name="Labutti K."/>
            <person name="Lipzen A."/>
            <person name="Lombard V."/>
            <person name="Magnuson J."/>
            <person name="Maillard F."/>
            <person name="Morin E."/>
            <person name="Murat C."/>
            <person name="Nolan M."/>
            <person name="Ohm R."/>
            <person name="Pangilinan J."/>
            <person name="Pereira M."/>
            <person name="Perotto S."/>
            <person name="Peter M."/>
            <person name="Riley R."/>
            <person name="Sitrit Y."/>
            <person name="Stielow B."/>
            <person name="Szollosi G."/>
            <person name="Zifcakova L."/>
            <person name="Stursova M."/>
            <person name="Spatafora J.W."/>
            <person name="Tedersoo L."/>
            <person name="Vaario L.-M."/>
            <person name="Yamada A."/>
            <person name="Yan M."/>
            <person name="Wang P."/>
            <person name="Xu J."/>
            <person name="Bruns T."/>
            <person name="Baldrian P."/>
            <person name="Vilgalys R."/>
            <person name="Henrissat B."/>
            <person name="Grigoriev I.V."/>
            <person name="Hibbett D."/>
            <person name="Nagy L.G."/>
            <person name="Martin F.M."/>
        </authorList>
    </citation>
    <scope>NUCLEOTIDE SEQUENCE</scope>
    <source>
        <strain evidence="1">P2</strain>
    </source>
</reference>
<reference evidence="1" key="2">
    <citation type="journal article" date="2020" name="Nat. Commun.">
        <title>Large-scale genome sequencing of mycorrhizal fungi provides insights into the early evolution of symbiotic traits.</title>
        <authorList>
            <person name="Miyauchi S."/>
            <person name="Kiss E."/>
            <person name="Kuo A."/>
            <person name="Drula E."/>
            <person name="Kohler A."/>
            <person name="Sanchez-Garcia M."/>
            <person name="Morin E."/>
            <person name="Andreopoulos B."/>
            <person name="Barry K.W."/>
            <person name="Bonito G."/>
            <person name="Buee M."/>
            <person name="Carver A."/>
            <person name="Chen C."/>
            <person name="Cichocki N."/>
            <person name="Clum A."/>
            <person name="Culley D."/>
            <person name="Crous P.W."/>
            <person name="Fauchery L."/>
            <person name="Girlanda M."/>
            <person name="Hayes R.D."/>
            <person name="Keri Z."/>
            <person name="LaButti K."/>
            <person name="Lipzen A."/>
            <person name="Lombard V."/>
            <person name="Magnuson J."/>
            <person name="Maillard F."/>
            <person name="Murat C."/>
            <person name="Nolan M."/>
            <person name="Ohm R.A."/>
            <person name="Pangilinan J."/>
            <person name="Pereira M.F."/>
            <person name="Perotto S."/>
            <person name="Peter M."/>
            <person name="Pfister S."/>
            <person name="Riley R."/>
            <person name="Sitrit Y."/>
            <person name="Stielow J.B."/>
            <person name="Szollosi G."/>
            <person name="Zifcakova L."/>
            <person name="Stursova M."/>
            <person name="Spatafora J.W."/>
            <person name="Tedersoo L."/>
            <person name="Vaario L.M."/>
            <person name="Yamada A."/>
            <person name="Yan M."/>
            <person name="Wang P."/>
            <person name="Xu J."/>
            <person name="Bruns T."/>
            <person name="Baldrian P."/>
            <person name="Vilgalys R."/>
            <person name="Dunand C."/>
            <person name="Henrissat B."/>
            <person name="Grigoriev I.V."/>
            <person name="Hibbett D."/>
            <person name="Nagy L.G."/>
            <person name="Martin F.M."/>
        </authorList>
    </citation>
    <scope>NUCLEOTIDE SEQUENCE</scope>
    <source>
        <strain evidence="1">P2</strain>
    </source>
</reference>
<protein>
    <submittedName>
        <fullName evidence="1">Uncharacterized protein</fullName>
    </submittedName>
</protein>
<feature type="non-terminal residue" evidence="1">
    <location>
        <position position="234"/>
    </location>
</feature>
<evidence type="ECO:0000313" key="1">
    <source>
        <dbReference type="EMBL" id="KAF9644109.1"/>
    </source>
</evidence>
<gene>
    <name evidence="1" type="ORF">BDM02DRAFT_3190905</name>
</gene>
<comment type="caution">
    <text evidence="1">The sequence shown here is derived from an EMBL/GenBank/DDBJ whole genome shotgun (WGS) entry which is preliminary data.</text>
</comment>
<name>A0ACB6Z314_THEGA</name>
<sequence>MSALNSTILSSVAGEDNRLITGAVGAAAILVTTAIYYAISPKDKDHGFPKLQGIQLYHAWNFFHRRYDFLRSNFARGLGRSFSFNVLHHHVVALTGEDARQAFFSNPHLDLEEGYKILMGTVPDVSDVDMATDGTEGGVALFNKRLNKLLNKARMQSILPTLLQDVIDKADKWGNDGKNGRIDPFTEIYDLVFLMTARLTTCHDLTKNEADLKKIGDLYLTLQTSATPTSLLLP</sequence>
<dbReference type="EMBL" id="MU118160">
    <property type="protein sequence ID" value="KAF9644109.1"/>
    <property type="molecule type" value="Genomic_DNA"/>
</dbReference>
<accession>A0ACB6Z314</accession>
<evidence type="ECO:0000313" key="2">
    <source>
        <dbReference type="Proteomes" id="UP000886501"/>
    </source>
</evidence>
<proteinExistence type="predicted"/>
<keyword evidence="2" id="KW-1185">Reference proteome</keyword>
<dbReference type="Proteomes" id="UP000886501">
    <property type="component" value="Unassembled WGS sequence"/>
</dbReference>
<organism evidence="1 2">
    <name type="scientific">Thelephora ganbajun</name>
    <name type="common">Ganba fungus</name>
    <dbReference type="NCBI Taxonomy" id="370292"/>
    <lineage>
        <taxon>Eukaryota</taxon>
        <taxon>Fungi</taxon>
        <taxon>Dikarya</taxon>
        <taxon>Basidiomycota</taxon>
        <taxon>Agaricomycotina</taxon>
        <taxon>Agaricomycetes</taxon>
        <taxon>Thelephorales</taxon>
        <taxon>Thelephoraceae</taxon>
        <taxon>Thelephora</taxon>
    </lineage>
</organism>